<accession>A0A1N6E9J6</accession>
<proteinExistence type="predicted"/>
<protein>
    <submittedName>
        <fullName evidence="2">Uncharacterized protein</fullName>
    </submittedName>
</protein>
<dbReference type="Proteomes" id="UP000184694">
    <property type="component" value="Unassembled WGS sequence"/>
</dbReference>
<name>A0A1N6E9J6_9BACT</name>
<keyword evidence="3" id="KW-1185">Reference proteome</keyword>
<gene>
    <name evidence="2" type="ORF">SAMN02745161_0807</name>
</gene>
<dbReference type="AlphaFoldDB" id="A0A1N6E9J6"/>
<reference evidence="3" key="1">
    <citation type="submission" date="2016-11" db="EMBL/GenBank/DDBJ databases">
        <authorList>
            <person name="Varghese N."/>
            <person name="Submissions S."/>
        </authorList>
    </citation>
    <scope>NUCLEOTIDE SEQUENCE [LARGE SCALE GENOMIC DNA]</scope>
    <source>
        <strain evidence="3">DSM 17456</strain>
    </source>
</reference>
<dbReference type="RefSeq" id="WP_074215648.1">
    <property type="nucleotide sequence ID" value="NZ_FSRG01000003.1"/>
</dbReference>
<organism evidence="2 3">
    <name type="scientific">Halodesulfovibrio marinisediminis DSM 17456</name>
    <dbReference type="NCBI Taxonomy" id="1121457"/>
    <lineage>
        <taxon>Bacteria</taxon>
        <taxon>Pseudomonadati</taxon>
        <taxon>Thermodesulfobacteriota</taxon>
        <taxon>Desulfovibrionia</taxon>
        <taxon>Desulfovibrionales</taxon>
        <taxon>Desulfovibrionaceae</taxon>
        <taxon>Halodesulfovibrio</taxon>
    </lineage>
</organism>
<evidence type="ECO:0000256" key="1">
    <source>
        <dbReference type="SAM" id="MobiDB-lite"/>
    </source>
</evidence>
<sequence length="101" mass="11137">MTHEELQHEIEYLRTQLAICESKKSATEKASLSPKASEASEYEQKQKAMGKEKSQLLEAEEIVQAVADVAVTAGREIRKANPVTLVATFALGFLIGRVFSK</sequence>
<evidence type="ECO:0000313" key="3">
    <source>
        <dbReference type="Proteomes" id="UP000184694"/>
    </source>
</evidence>
<evidence type="ECO:0000313" key="2">
    <source>
        <dbReference type="EMBL" id="SIN79597.1"/>
    </source>
</evidence>
<dbReference type="STRING" id="1121457.SAMN02745161_0807"/>
<dbReference type="EMBL" id="FSRG01000003">
    <property type="protein sequence ID" value="SIN79597.1"/>
    <property type="molecule type" value="Genomic_DNA"/>
</dbReference>
<feature type="region of interest" description="Disordered" evidence="1">
    <location>
        <begin position="26"/>
        <end position="47"/>
    </location>
</feature>